<dbReference type="Proteomes" id="UP000671399">
    <property type="component" value="Unassembled WGS sequence"/>
</dbReference>
<dbReference type="InterPro" id="IPR035985">
    <property type="entry name" value="Ubiquitin-activating_enz"/>
</dbReference>
<dbReference type="EMBL" id="JAGFWR010000002">
    <property type="protein sequence ID" value="MBO4160486.1"/>
    <property type="molecule type" value="Genomic_DNA"/>
</dbReference>
<dbReference type="GO" id="GO:0016779">
    <property type="term" value="F:nucleotidyltransferase activity"/>
    <property type="evidence" value="ECO:0007669"/>
    <property type="project" value="UniProtKB-KW"/>
</dbReference>
<accession>A0ABS3V4G5</accession>
<evidence type="ECO:0000313" key="3">
    <source>
        <dbReference type="EMBL" id="MBO4160486.1"/>
    </source>
</evidence>
<evidence type="ECO:0000256" key="1">
    <source>
        <dbReference type="SAM" id="MobiDB-lite"/>
    </source>
</evidence>
<feature type="domain" description="THIF-type NAD/FAD binding fold" evidence="2">
    <location>
        <begin position="10"/>
        <end position="239"/>
    </location>
</feature>
<sequence>MTQDRYSRLADIEWWDQDEVRGAHAVVAGAGALGNEVLKNLLLLGWGTITVVDLDTVEVGNLSRSVLYRPSDVGAAKVDAVVRAAGELNPDCQVDVIADDLRTGLGAGLLHRADVVLGCLDNVAARVALGQLAGQAGVLLIDGGLTTWEGAVRLYLPPDGPCYVCGLTDEDLRDLALRHSCLAYRVRAETARGVPTTPTVASTVGASMAQQAMRWLSRDRHDMTVPIGHELRFDLAYDRFWQVGIPVNPDCLLHPTPAVPTGSPGSWATDRWVDILERWRTARADDEVVLRLPLTVLRGWSCLGCGRQDEVHRVHPGDRPVRCPTCAAEVALDLVDQIDGTQPWHRLSPHETGFPRWSWVEAHGSGGTVVFELAEPVGSDGGRGGAGGAPPRVPPDPSDGGPQAPTPRGPQDPAARTGRGRS</sequence>
<feature type="region of interest" description="Disordered" evidence="1">
    <location>
        <begin position="375"/>
        <end position="422"/>
    </location>
</feature>
<dbReference type="Pfam" id="PF00899">
    <property type="entry name" value="ThiF"/>
    <property type="match status" value="1"/>
</dbReference>
<gene>
    <name evidence="3" type="ORF">JQN83_06610</name>
</gene>
<organism evidence="3 4">
    <name type="scientific">Micromonospora antibiotica</name>
    <dbReference type="NCBI Taxonomy" id="2807623"/>
    <lineage>
        <taxon>Bacteria</taxon>
        <taxon>Bacillati</taxon>
        <taxon>Actinomycetota</taxon>
        <taxon>Actinomycetes</taxon>
        <taxon>Micromonosporales</taxon>
        <taxon>Micromonosporaceae</taxon>
        <taxon>Micromonospora</taxon>
    </lineage>
</organism>
<dbReference type="RefSeq" id="WP_208566144.1">
    <property type="nucleotide sequence ID" value="NZ_JAGFWR010000002.1"/>
</dbReference>
<reference evidence="3 4" key="1">
    <citation type="submission" date="2021-03" db="EMBL/GenBank/DDBJ databases">
        <authorList>
            <person name="Lee D.-H."/>
        </authorList>
    </citation>
    <scope>NUCLEOTIDE SEQUENCE [LARGE SCALE GENOMIC DNA]</scope>
    <source>
        <strain evidence="3 4">MMS20-R2-23</strain>
    </source>
</reference>
<protein>
    <submittedName>
        <fullName evidence="3">ThiF family adenylyltransferase</fullName>
    </submittedName>
</protein>
<keyword evidence="3" id="KW-0808">Transferase</keyword>
<evidence type="ECO:0000313" key="4">
    <source>
        <dbReference type="Proteomes" id="UP000671399"/>
    </source>
</evidence>
<dbReference type="PANTHER" id="PTHR10953:SF102">
    <property type="entry name" value="ADENYLYLTRANSFERASE AND SULFURTRANSFERASE MOCS3"/>
    <property type="match status" value="1"/>
</dbReference>
<keyword evidence="3" id="KW-0548">Nucleotidyltransferase</keyword>
<comment type="caution">
    <text evidence="3">The sequence shown here is derived from an EMBL/GenBank/DDBJ whole genome shotgun (WGS) entry which is preliminary data.</text>
</comment>
<dbReference type="InterPro" id="IPR000594">
    <property type="entry name" value="ThiF_NAD_FAD-bd"/>
</dbReference>
<feature type="compositionally biased region" description="Gly residues" evidence="1">
    <location>
        <begin position="379"/>
        <end position="388"/>
    </location>
</feature>
<dbReference type="PANTHER" id="PTHR10953">
    <property type="entry name" value="UBIQUITIN-ACTIVATING ENZYME E1"/>
    <property type="match status" value="1"/>
</dbReference>
<proteinExistence type="predicted"/>
<dbReference type="Gene3D" id="3.40.50.720">
    <property type="entry name" value="NAD(P)-binding Rossmann-like Domain"/>
    <property type="match status" value="1"/>
</dbReference>
<dbReference type="InterPro" id="IPR045886">
    <property type="entry name" value="ThiF/MoeB/HesA"/>
</dbReference>
<evidence type="ECO:0000259" key="2">
    <source>
        <dbReference type="Pfam" id="PF00899"/>
    </source>
</evidence>
<keyword evidence="4" id="KW-1185">Reference proteome</keyword>
<name>A0ABS3V4G5_9ACTN</name>
<dbReference type="SUPFAM" id="SSF69572">
    <property type="entry name" value="Activating enzymes of the ubiquitin-like proteins"/>
    <property type="match status" value="1"/>
</dbReference>